<gene>
    <name evidence="4" type="ORF">NT01SARS_0588</name>
</gene>
<comment type="similarity">
    <text evidence="1">Belongs to the PhzF family.</text>
</comment>
<dbReference type="PANTHER" id="PTHR13774">
    <property type="entry name" value="PHENAZINE BIOSYNTHESIS PROTEIN"/>
    <property type="match status" value="1"/>
</dbReference>
<reference evidence="4 5" key="1">
    <citation type="journal article" date="2012" name="ISME J.">
        <title>Genomic insights to SAR86, an abundant and uncultivated marine bacterial lineage.</title>
        <authorList>
            <person name="Dupont C.L."/>
            <person name="Rusch D.B."/>
            <person name="Yooseph S."/>
            <person name="Lombardo M.J."/>
            <person name="Richter R.A."/>
            <person name="Valas R."/>
            <person name="Novotny M."/>
            <person name="Yee-Greenbaum J."/>
            <person name="Selengut J.D."/>
            <person name="Haft D.H."/>
            <person name="Halpern A.L."/>
            <person name="Lasken R.S."/>
            <person name="Nealson K."/>
            <person name="Friedman R."/>
            <person name="Venter J.C."/>
        </authorList>
    </citation>
    <scope>NUCLEOTIDE SEQUENCE [LARGE SCALE GENOMIC DNA]</scope>
</reference>
<name>J5KFL8_9GAMM</name>
<evidence type="ECO:0000313" key="4">
    <source>
        <dbReference type="EMBL" id="EJP72101.1"/>
    </source>
</evidence>
<accession>J5KFL8</accession>
<dbReference type="HOGENOM" id="CLU_048756_2_2_6"/>
<dbReference type="Pfam" id="PF02567">
    <property type="entry name" value="PhzC-PhzF"/>
    <property type="match status" value="1"/>
</dbReference>
<keyword evidence="2" id="KW-0413">Isomerase</keyword>
<organism evidence="4 5">
    <name type="scientific">SAR86 cluster bacterium SAR86A</name>
    <dbReference type="NCBI Taxonomy" id="1123866"/>
    <lineage>
        <taxon>Bacteria</taxon>
        <taxon>Pseudomonadati</taxon>
        <taxon>Pseudomonadota</taxon>
        <taxon>Gammaproteobacteria</taxon>
        <taxon>SAR86 cluster</taxon>
    </lineage>
</organism>
<dbReference type="InterPro" id="IPR003719">
    <property type="entry name" value="Phenazine_PhzF-like"/>
</dbReference>
<dbReference type="STRING" id="1123866.NT01SARS_0588"/>
<dbReference type="GO" id="GO:0005737">
    <property type="term" value="C:cytoplasm"/>
    <property type="evidence" value="ECO:0007669"/>
    <property type="project" value="TreeGrafter"/>
</dbReference>
<dbReference type="NCBIfam" id="TIGR00654">
    <property type="entry name" value="PhzF_family"/>
    <property type="match status" value="1"/>
</dbReference>
<feature type="active site" evidence="3">
    <location>
        <position position="44"/>
    </location>
</feature>
<sequence>MKHEIFYVDAFSNKAFTGNPAAVIFQHFDEKIMQQIAAENNLSETAFIENNHIRWFSPTIEVNLCGHATLASAFVYFNYIDNAATSIEFESASGILKVNKRSNIYELDFPKDNFQQIDAIKSIEIATGVKPLETYIGDINMFAVFDRGTNIKDIQPNFDEIKNLDGQGLIISSTDDEFDFVSRYFCPKYGINEDPVTGSAHTTLIPYWAEKLGKDKLHAKQVSQRGGELFCENLDNRVLIGGEAKIYMRGEIELN</sequence>
<dbReference type="SUPFAM" id="SSF54506">
    <property type="entry name" value="Diaminopimelate epimerase-like"/>
    <property type="match status" value="1"/>
</dbReference>
<evidence type="ECO:0000256" key="2">
    <source>
        <dbReference type="ARBA" id="ARBA00023235"/>
    </source>
</evidence>
<dbReference type="Proteomes" id="UP000010305">
    <property type="component" value="Unassembled WGS sequence"/>
</dbReference>
<evidence type="ECO:0000256" key="3">
    <source>
        <dbReference type="PIRSR" id="PIRSR016184-1"/>
    </source>
</evidence>
<dbReference type="PANTHER" id="PTHR13774:SF17">
    <property type="entry name" value="PHENAZINE BIOSYNTHESIS-LIKE DOMAIN-CONTAINING PROTEIN"/>
    <property type="match status" value="1"/>
</dbReference>
<dbReference type="EMBL" id="JH611156">
    <property type="protein sequence ID" value="EJP72101.1"/>
    <property type="molecule type" value="Genomic_DNA"/>
</dbReference>
<dbReference type="GO" id="GO:0016853">
    <property type="term" value="F:isomerase activity"/>
    <property type="evidence" value="ECO:0007669"/>
    <property type="project" value="UniProtKB-KW"/>
</dbReference>
<dbReference type="Gene3D" id="3.10.310.10">
    <property type="entry name" value="Diaminopimelate Epimerase, Chain A, domain 1"/>
    <property type="match status" value="2"/>
</dbReference>
<evidence type="ECO:0000313" key="5">
    <source>
        <dbReference type="Proteomes" id="UP000010305"/>
    </source>
</evidence>
<dbReference type="AlphaFoldDB" id="J5KFL8"/>
<evidence type="ECO:0000256" key="1">
    <source>
        <dbReference type="ARBA" id="ARBA00008270"/>
    </source>
</evidence>
<proteinExistence type="inferred from homology"/>
<protein>
    <submittedName>
        <fullName evidence="4">PhzF family phenazine biosynthesis protein</fullName>
    </submittedName>
</protein>
<dbReference type="PIRSF" id="PIRSF016184">
    <property type="entry name" value="PhzC_PhzF"/>
    <property type="match status" value="1"/>
</dbReference>